<sequence>MKSTLDKLQEKRSKLESQILAAKEAERRKAKAINFLSLLIDRFPESVQKNEKLFHEKLEHLMTDLASDVQRGGQ</sequence>
<evidence type="ECO:0008006" key="3">
    <source>
        <dbReference type="Google" id="ProtNLM"/>
    </source>
</evidence>
<keyword evidence="2" id="KW-1185">Reference proteome</keyword>
<dbReference type="EMBL" id="PUGF01000011">
    <property type="protein sequence ID" value="PRC92738.1"/>
    <property type="molecule type" value="Genomic_DNA"/>
</dbReference>
<accession>A0A2S9GYF5</accession>
<gene>
    <name evidence="1" type="ORF">S2091_2468</name>
</gene>
<dbReference type="RefSeq" id="WP_105532236.1">
    <property type="nucleotide sequence ID" value="NZ_PUGF01000011.1"/>
</dbReference>
<dbReference type="Proteomes" id="UP000237839">
    <property type="component" value="Unassembled WGS sequence"/>
</dbReference>
<evidence type="ECO:0000313" key="2">
    <source>
        <dbReference type="Proteomes" id="UP000237839"/>
    </source>
</evidence>
<comment type="caution">
    <text evidence="1">The sequence shown here is derived from an EMBL/GenBank/DDBJ whole genome shotgun (WGS) entry which is preliminary data.</text>
</comment>
<evidence type="ECO:0000313" key="1">
    <source>
        <dbReference type="EMBL" id="PRC92738.1"/>
    </source>
</evidence>
<protein>
    <recommendedName>
        <fullName evidence="3">Mobilization protein</fullName>
    </recommendedName>
</protein>
<proteinExistence type="predicted"/>
<dbReference type="AlphaFoldDB" id="A0A2S9GYF5"/>
<organism evidence="1 2">
    <name type="scientific">Solimicrobium silvestre</name>
    <dbReference type="NCBI Taxonomy" id="2099400"/>
    <lineage>
        <taxon>Bacteria</taxon>
        <taxon>Pseudomonadati</taxon>
        <taxon>Pseudomonadota</taxon>
        <taxon>Betaproteobacteria</taxon>
        <taxon>Burkholderiales</taxon>
        <taxon>Oxalobacteraceae</taxon>
        <taxon>Solimicrobium</taxon>
    </lineage>
</organism>
<reference evidence="1 2" key="1">
    <citation type="submission" date="2018-02" db="EMBL/GenBank/DDBJ databases">
        <title>Solimicrobium silvestre gen. nov., sp. nov., isolated from alpine forest soil.</title>
        <authorList>
            <person name="Margesin R."/>
            <person name="Albuquerque L."/>
            <person name="Zhang D.-C."/>
            <person name="Froufe H.J.C."/>
            <person name="Severino R."/>
            <person name="Roxo I."/>
            <person name="Egas C."/>
            <person name="Da Costa M.S."/>
        </authorList>
    </citation>
    <scope>NUCLEOTIDE SEQUENCE [LARGE SCALE GENOMIC DNA]</scope>
    <source>
        <strain evidence="1 2">S20-91</strain>
    </source>
</reference>
<name>A0A2S9GYF5_9BURK</name>